<dbReference type="RefSeq" id="WP_388002463.1">
    <property type="nucleotide sequence ID" value="NZ_JBHUEE010000002.1"/>
</dbReference>
<dbReference type="InterPro" id="IPR047817">
    <property type="entry name" value="ABC2_TM_bact-type"/>
</dbReference>
<dbReference type="EMBL" id="JBHUEE010000002">
    <property type="protein sequence ID" value="MFD1717013.1"/>
    <property type="molecule type" value="Genomic_DNA"/>
</dbReference>
<keyword evidence="5" id="KW-0997">Cell inner membrane</keyword>
<feature type="transmembrane region" description="Helical" evidence="9">
    <location>
        <begin position="69"/>
        <end position="90"/>
    </location>
</feature>
<evidence type="ECO:0000256" key="9">
    <source>
        <dbReference type="RuleBase" id="RU361157"/>
    </source>
</evidence>
<organism evidence="11 12">
    <name type="scientific">Georgenia deserti</name>
    <dbReference type="NCBI Taxonomy" id="2093781"/>
    <lineage>
        <taxon>Bacteria</taxon>
        <taxon>Bacillati</taxon>
        <taxon>Actinomycetota</taxon>
        <taxon>Actinomycetes</taxon>
        <taxon>Micrococcales</taxon>
        <taxon>Bogoriellaceae</taxon>
        <taxon>Georgenia</taxon>
    </lineage>
</organism>
<keyword evidence="6 9" id="KW-0812">Transmembrane</keyword>
<evidence type="ECO:0000256" key="8">
    <source>
        <dbReference type="ARBA" id="ARBA00023136"/>
    </source>
</evidence>
<comment type="caution">
    <text evidence="11">The sequence shown here is derived from an EMBL/GenBank/DDBJ whole genome shotgun (WGS) entry which is preliminary data.</text>
</comment>
<keyword evidence="4 9" id="KW-1003">Cell membrane</keyword>
<evidence type="ECO:0000256" key="2">
    <source>
        <dbReference type="ARBA" id="ARBA00007783"/>
    </source>
</evidence>
<evidence type="ECO:0000313" key="11">
    <source>
        <dbReference type="EMBL" id="MFD1717013.1"/>
    </source>
</evidence>
<sequence>MGAVSAQTAGGEDHGDLRALAERHGLRQIGVRPSIGTYLKQLWRFRQFAQYMATSRAYAQNQNSYLGQLWAIITPILNATVFVVIFGILLDASRGVDNVIAFIVIGVFLFRFFDRSVVAGGKSISEKLQIVRSLHFPRAVLPVAAVVTELTTLLPATAVMCVITYFSGFMPDYPPVHVTWQWLLLPVQVVIFGMFNLGCAFIMARIIAHAPDILNVVQFLLRFVMYGSGVLFPIERRFAENVPESMHWLTPVLEYQPVALALDLGRQALTDEPTIPLDWHKWLLMLGWAVLFLVVGFLYFWQGEETYGRE</sequence>
<reference evidence="12" key="1">
    <citation type="journal article" date="2019" name="Int. J. Syst. Evol. Microbiol.">
        <title>The Global Catalogue of Microorganisms (GCM) 10K type strain sequencing project: providing services to taxonomists for standard genome sequencing and annotation.</title>
        <authorList>
            <consortium name="The Broad Institute Genomics Platform"/>
            <consortium name="The Broad Institute Genome Sequencing Center for Infectious Disease"/>
            <person name="Wu L."/>
            <person name="Ma J."/>
        </authorList>
    </citation>
    <scope>NUCLEOTIDE SEQUENCE [LARGE SCALE GENOMIC DNA]</scope>
    <source>
        <strain evidence="12">JCM 17130</strain>
    </source>
</reference>
<dbReference type="InterPro" id="IPR013525">
    <property type="entry name" value="ABC2_TM"/>
</dbReference>
<dbReference type="PANTHER" id="PTHR30413:SF8">
    <property type="entry name" value="TRANSPORT PERMEASE PROTEIN"/>
    <property type="match status" value="1"/>
</dbReference>
<keyword evidence="3 9" id="KW-0813">Transport</keyword>
<evidence type="ECO:0000259" key="10">
    <source>
        <dbReference type="PROSITE" id="PS51012"/>
    </source>
</evidence>
<dbReference type="Pfam" id="PF01061">
    <property type="entry name" value="ABC2_membrane"/>
    <property type="match status" value="1"/>
</dbReference>
<comment type="subcellular location">
    <subcellularLocation>
        <location evidence="1">Cell inner membrane</location>
        <topology evidence="1">Multi-pass membrane protein</topology>
    </subcellularLocation>
    <subcellularLocation>
        <location evidence="9">Cell membrane</location>
        <topology evidence="9">Multi-pass membrane protein</topology>
    </subcellularLocation>
</comment>
<feature type="domain" description="ABC transmembrane type-2" evidence="10">
    <location>
        <begin position="66"/>
        <end position="303"/>
    </location>
</feature>
<keyword evidence="8 9" id="KW-0472">Membrane</keyword>
<protein>
    <recommendedName>
        <fullName evidence="9">Transport permease protein</fullName>
    </recommendedName>
</protein>
<keyword evidence="7 9" id="KW-1133">Transmembrane helix</keyword>
<evidence type="ECO:0000256" key="4">
    <source>
        <dbReference type="ARBA" id="ARBA00022475"/>
    </source>
</evidence>
<feature type="transmembrane region" description="Helical" evidence="9">
    <location>
        <begin position="96"/>
        <end position="113"/>
    </location>
</feature>
<accession>A0ABW4L2G8</accession>
<evidence type="ECO:0000256" key="6">
    <source>
        <dbReference type="ARBA" id="ARBA00022692"/>
    </source>
</evidence>
<dbReference type="Proteomes" id="UP001597277">
    <property type="component" value="Unassembled WGS sequence"/>
</dbReference>
<keyword evidence="12" id="KW-1185">Reference proteome</keyword>
<feature type="transmembrane region" description="Helical" evidence="9">
    <location>
        <begin position="216"/>
        <end position="234"/>
    </location>
</feature>
<feature type="transmembrane region" description="Helical" evidence="9">
    <location>
        <begin position="282"/>
        <end position="301"/>
    </location>
</feature>
<name>A0ABW4L2G8_9MICO</name>
<dbReference type="PANTHER" id="PTHR30413">
    <property type="entry name" value="INNER MEMBRANE TRANSPORT PERMEASE"/>
    <property type="match status" value="1"/>
</dbReference>
<evidence type="ECO:0000256" key="3">
    <source>
        <dbReference type="ARBA" id="ARBA00022448"/>
    </source>
</evidence>
<evidence type="ECO:0000256" key="5">
    <source>
        <dbReference type="ARBA" id="ARBA00022519"/>
    </source>
</evidence>
<gene>
    <name evidence="11" type="ORF">ACFSE6_04155</name>
</gene>
<proteinExistence type="inferred from homology"/>
<evidence type="ECO:0000256" key="1">
    <source>
        <dbReference type="ARBA" id="ARBA00004429"/>
    </source>
</evidence>
<evidence type="ECO:0000313" key="12">
    <source>
        <dbReference type="Proteomes" id="UP001597277"/>
    </source>
</evidence>
<feature type="transmembrane region" description="Helical" evidence="9">
    <location>
        <begin position="180"/>
        <end position="204"/>
    </location>
</feature>
<dbReference type="PROSITE" id="PS51012">
    <property type="entry name" value="ABC_TM2"/>
    <property type="match status" value="1"/>
</dbReference>
<evidence type="ECO:0000256" key="7">
    <source>
        <dbReference type="ARBA" id="ARBA00022989"/>
    </source>
</evidence>
<feature type="transmembrane region" description="Helical" evidence="9">
    <location>
        <begin position="139"/>
        <end position="168"/>
    </location>
</feature>
<comment type="similarity">
    <text evidence="2 9">Belongs to the ABC-2 integral membrane protein family.</text>
</comment>